<evidence type="ECO:0000313" key="2">
    <source>
        <dbReference type="Proteomes" id="UP000070319"/>
    </source>
</evidence>
<reference evidence="1 2" key="1">
    <citation type="submission" date="2016-02" db="EMBL/GenBank/DDBJ databases">
        <authorList>
            <person name="Wen L."/>
            <person name="He K."/>
            <person name="Yang H."/>
        </authorList>
    </citation>
    <scope>NUCLEOTIDE SEQUENCE [LARGE SCALE GENOMIC DNA]</scope>
    <source>
        <strain evidence="1 2">KLE1704</strain>
    </source>
</reference>
<evidence type="ECO:0000313" key="1">
    <source>
        <dbReference type="EMBL" id="KXT40815.1"/>
    </source>
</evidence>
<accession>A0A139KNQ4</accession>
<dbReference type="EMBL" id="LTDF01000176">
    <property type="protein sequence ID" value="KXT40815.1"/>
    <property type="molecule type" value="Genomic_DNA"/>
</dbReference>
<dbReference type="AlphaFoldDB" id="A0A139KNQ4"/>
<dbReference type="PATRIC" id="fig|329854.7.peg.5184"/>
<sequence>MKLPDAYNKNTDDLSALFSTEFILKTEVIVFPISRAIQAKTLFLRG</sequence>
<organism evidence="1">
    <name type="scientific">Bacteroides intestinalis</name>
    <dbReference type="NCBI Taxonomy" id="329854"/>
    <lineage>
        <taxon>Bacteria</taxon>
        <taxon>Pseudomonadati</taxon>
        <taxon>Bacteroidota</taxon>
        <taxon>Bacteroidia</taxon>
        <taxon>Bacteroidales</taxon>
        <taxon>Bacteroidaceae</taxon>
        <taxon>Bacteroides</taxon>
    </lineage>
</organism>
<protein>
    <submittedName>
        <fullName evidence="1">Uncharacterized protein</fullName>
    </submittedName>
</protein>
<gene>
    <name evidence="1" type="ORF">HMPREF2531_05113</name>
</gene>
<dbReference type="Proteomes" id="UP000070319">
    <property type="component" value="Unassembled WGS sequence"/>
</dbReference>
<comment type="caution">
    <text evidence="1">The sequence shown here is derived from an EMBL/GenBank/DDBJ whole genome shotgun (WGS) entry which is preliminary data.</text>
</comment>
<proteinExistence type="predicted"/>
<name>A0A139KNQ4_9BACE</name>